<dbReference type="PANTHER" id="PTHR43308:SF1">
    <property type="entry name" value="OUTER MEMBRANE PROTEIN ALPHA"/>
    <property type="match status" value="1"/>
</dbReference>
<dbReference type="Gene3D" id="1.10.287.1490">
    <property type="match status" value="1"/>
</dbReference>
<dbReference type="Gene3D" id="1.20.1170.10">
    <property type="match status" value="1"/>
</dbReference>
<dbReference type="Proteomes" id="UP000002415">
    <property type="component" value="Chromosome"/>
</dbReference>
<accession>A7HNS6</accession>
<dbReference type="Pfam" id="PF00395">
    <property type="entry name" value="SLH"/>
    <property type="match status" value="1"/>
</dbReference>
<keyword evidence="2" id="KW-0472">Membrane</keyword>
<feature type="coiled-coil region" evidence="1">
    <location>
        <begin position="77"/>
        <end position="111"/>
    </location>
</feature>
<dbReference type="InterPro" id="IPR051465">
    <property type="entry name" value="Cell_Envelope_Struct_Comp"/>
</dbReference>
<name>A7HNS6_FERNB</name>
<reference evidence="4 5" key="1">
    <citation type="submission" date="2007-07" db="EMBL/GenBank/DDBJ databases">
        <title>Complete sequence of Fervidobacterium nodosum Rt17-B1.</title>
        <authorList>
            <consortium name="US DOE Joint Genome Institute"/>
            <person name="Copeland A."/>
            <person name="Lucas S."/>
            <person name="Lapidus A."/>
            <person name="Barry K."/>
            <person name="Glavina del Rio T."/>
            <person name="Dalin E."/>
            <person name="Tice H."/>
            <person name="Pitluck S."/>
            <person name="Saunders E."/>
            <person name="Brettin T."/>
            <person name="Bruce D."/>
            <person name="Detter J.C."/>
            <person name="Han C."/>
            <person name="Schmutz J."/>
            <person name="Larimer F."/>
            <person name="Land M."/>
            <person name="Hauser L."/>
            <person name="Kyrpides N."/>
            <person name="Mikhailova N."/>
            <person name="Nelson K."/>
            <person name="Gogarten J.P."/>
            <person name="Noll K."/>
            <person name="Richardson P."/>
        </authorList>
    </citation>
    <scope>NUCLEOTIDE SEQUENCE [LARGE SCALE GENOMIC DNA]</scope>
    <source>
        <strain evidence="5">ATCC 35602 / DSM 5306 / Rt17-B1</strain>
    </source>
</reference>
<dbReference type="InterPro" id="IPR001119">
    <property type="entry name" value="SLH_dom"/>
</dbReference>
<evidence type="ECO:0000313" key="5">
    <source>
        <dbReference type="Proteomes" id="UP000002415"/>
    </source>
</evidence>
<feature type="coiled-coil region" evidence="1">
    <location>
        <begin position="190"/>
        <end position="249"/>
    </location>
</feature>
<keyword evidence="2" id="KW-1133">Transmembrane helix</keyword>
<feature type="domain" description="SLH" evidence="3">
    <location>
        <begin position="17"/>
        <end position="80"/>
    </location>
</feature>
<keyword evidence="2" id="KW-0812">Transmembrane</keyword>
<sequence>MKKFLTVISILIFIVTAMAAFRDIPKGHWAKNYVERLEQIGIVTGFPDGTYRGDEAVTRYQIALFISRTLDYVEQSLSSLKTQLNENKGNIENLENTIQDMKLTLELHDQDIIKLYDLVTQLGDKFVYTDEEGNQQEVNVVELKNDIASISDILNGLAAQLGDVDYLLRKQISDLDKKTSAKDDELSNLTAELSQKVSDLSEQIETLQAKIEDLNDTVVNIYNTLSEAIMGLQESLATLEASLTEKTDEIETRILNIENTLETGLPVLRDAIYGLSEDLANAQEALKTYTDVIAENLQNQIDEHAQANDEEFAKVYEAISNLQDMLARAILGQQEEIANLSTKLDKLNELVVNFSSETNEKISVLDERLGLLENQVASLSQVVEEVKADKSDVEEINKELAKKATKEELEQAKTIATWGVVTGVSGLLIGIIALGKILGWF</sequence>
<dbReference type="PANTHER" id="PTHR43308">
    <property type="entry name" value="OUTER MEMBRANE PROTEIN ALPHA-RELATED"/>
    <property type="match status" value="1"/>
</dbReference>
<keyword evidence="1" id="KW-0175">Coiled coil</keyword>
<evidence type="ECO:0000259" key="3">
    <source>
        <dbReference type="PROSITE" id="PS51272"/>
    </source>
</evidence>
<dbReference type="EMBL" id="CP000771">
    <property type="protein sequence ID" value="ABS61559.1"/>
    <property type="molecule type" value="Genomic_DNA"/>
</dbReference>
<dbReference type="PROSITE" id="PS51272">
    <property type="entry name" value="SLH"/>
    <property type="match status" value="1"/>
</dbReference>
<evidence type="ECO:0000313" key="4">
    <source>
        <dbReference type="EMBL" id="ABS61559.1"/>
    </source>
</evidence>
<dbReference type="OrthoDB" id="41570at2"/>
<dbReference type="KEGG" id="fno:Fnod_1724"/>
<evidence type="ECO:0000256" key="1">
    <source>
        <dbReference type="SAM" id="Coils"/>
    </source>
</evidence>
<dbReference type="STRING" id="381764.Fnod_1724"/>
<dbReference type="eggNOG" id="COG1511">
    <property type="taxonomic scope" value="Bacteria"/>
</dbReference>
<feature type="coiled-coil region" evidence="1">
    <location>
        <begin position="294"/>
        <end position="403"/>
    </location>
</feature>
<dbReference type="AlphaFoldDB" id="A7HNS6"/>
<protein>
    <submittedName>
        <fullName evidence="4">S-layer domain protein</fullName>
    </submittedName>
</protein>
<feature type="transmembrane region" description="Helical" evidence="2">
    <location>
        <begin position="415"/>
        <end position="438"/>
    </location>
</feature>
<dbReference type="RefSeq" id="WP_011994850.1">
    <property type="nucleotide sequence ID" value="NC_009718.1"/>
</dbReference>
<gene>
    <name evidence="4" type="ordered locus">Fnod_1724</name>
</gene>
<organism evidence="4 5">
    <name type="scientific">Fervidobacterium nodosum (strain ATCC 35602 / DSM 5306 / Rt17-B1)</name>
    <dbReference type="NCBI Taxonomy" id="381764"/>
    <lineage>
        <taxon>Bacteria</taxon>
        <taxon>Thermotogati</taxon>
        <taxon>Thermotogota</taxon>
        <taxon>Thermotogae</taxon>
        <taxon>Thermotogales</taxon>
        <taxon>Fervidobacteriaceae</taxon>
        <taxon>Fervidobacterium</taxon>
    </lineage>
</organism>
<dbReference type="HOGENOM" id="CLU_699935_0_0_0"/>
<reference evidence="4 5" key="2">
    <citation type="journal article" date="2009" name="Proc. Natl. Acad. Sci. U.S.A.">
        <title>On the chimeric nature, thermophilic origin, and phylogenetic placement of the Thermotogales.</title>
        <authorList>
            <person name="Zhaxybayeva O."/>
            <person name="Swithers K.S."/>
            <person name="Lapierre P."/>
            <person name="Fournier G.P."/>
            <person name="Bickhart D.M."/>
            <person name="DeBoy R.T."/>
            <person name="Nelson K.E."/>
            <person name="Nesbo C.L."/>
            <person name="Doolittle W.F."/>
            <person name="Gogarten J.P."/>
            <person name="Noll K.M."/>
        </authorList>
    </citation>
    <scope>NUCLEOTIDE SEQUENCE [LARGE SCALE GENOMIC DNA]</scope>
    <source>
        <strain evidence="5">ATCC 35602 / DSM 5306 / Rt17-B1</strain>
    </source>
</reference>
<proteinExistence type="predicted"/>
<keyword evidence="5" id="KW-1185">Reference proteome</keyword>
<evidence type="ECO:0000256" key="2">
    <source>
        <dbReference type="SAM" id="Phobius"/>
    </source>
</evidence>